<dbReference type="PANTHER" id="PTHR20982">
    <property type="entry name" value="RIBOSOME RECYCLING FACTOR"/>
    <property type="match status" value="1"/>
</dbReference>
<dbReference type="HAMAP" id="MF_00040">
    <property type="entry name" value="RRF"/>
    <property type="match status" value="1"/>
</dbReference>
<dbReference type="Proteomes" id="UP000029843">
    <property type="component" value="Unassembled WGS sequence"/>
</dbReference>
<sequence>MIDEIIEDAQERMGKSIEALKVSLNKIRTGRAHASLLDNIVVEYYGMDTPLNQVGNISVPDARNLSITVFDKGMIGAVEKAILKSDLGLNPQSNGTLIRIPLPPLTEERRKDLVKVVRGEAEGGKVAIRNIRRDANSDFKSLLKEKEISEDEHHQAEDSIQKITDIFVKQVDEVLVKKEAELMEI</sequence>
<feature type="domain" description="Ribosome recycling factor" evidence="7">
    <location>
        <begin position="21"/>
        <end position="183"/>
    </location>
</feature>
<evidence type="ECO:0000256" key="5">
    <source>
        <dbReference type="ARBA" id="ARBA00025050"/>
    </source>
</evidence>
<comment type="similarity">
    <text evidence="2 6">Belongs to the RRF family.</text>
</comment>
<dbReference type="PATRIC" id="fig|28229.4.peg.2245"/>
<evidence type="ECO:0000313" key="8">
    <source>
        <dbReference type="EMBL" id="KGJ91332.1"/>
    </source>
</evidence>
<dbReference type="RefSeq" id="WP_033093964.1">
    <property type="nucleotide sequence ID" value="NZ_JQED01000029.1"/>
</dbReference>
<evidence type="ECO:0000313" key="9">
    <source>
        <dbReference type="Proteomes" id="UP000029843"/>
    </source>
</evidence>
<dbReference type="InterPro" id="IPR002661">
    <property type="entry name" value="Ribosome_recyc_fac"/>
</dbReference>
<dbReference type="NCBIfam" id="TIGR00496">
    <property type="entry name" value="frr"/>
    <property type="match status" value="1"/>
</dbReference>
<dbReference type="AlphaFoldDB" id="A0A099KN12"/>
<evidence type="ECO:0000256" key="3">
    <source>
        <dbReference type="ARBA" id="ARBA00022490"/>
    </source>
</evidence>
<gene>
    <name evidence="6" type="primary">frr</name>
    <name evidence="8" type="ORF">ND2E_3197</name>
</gene>
<dbReference type="OrthoDB" id="9804006at2"/>
<organism evidence="8 9">
    <name type="scientific">Colwellia psychrerythraea</name>
    <name type="common">Vibrio psychroerythus</name>
    <dbReference type="NCBI Taxonomy" id="28229"/>
    <lineage>
        <taxon>Bacteria</taxon>
        <taxon>Pseudomonadati</taxon>
        <taxon>Pseudomonadota</taxon>
        <taxon>Gammaproteobacteria</taxon>
        <taxon>Alteromonadales</taxon>
        <taxon>Colwelliaceae</taxon>
        <taxon>Colwellia</taxon>
    </lineage>
</organism>
<dbReference type="GO" id="GO:0002184">
    <property type="term" value="P:cytoplasmic translational termination"/>
    <property type="evidence" value="ECO:0007669"/>
    <property type="project" value="TreeGrafter"/>
</dbReference>
<comment type="subcellular location">
    <subcellularLocation>
        <location evidence="1 6">Cytoplasm</location>
    </subcellularLocation>
</comment>
<evidence type="ECO:0000259" key="7">
    <source>
        <dbReference type="Pfam" id="PF01765"/>
    </source>
</evidence>
<dbReference type="SUPFAM" id="SSF55194">
    <property type="entry name" value="Ribosome recycling factor, RRF"/>
    <property type="match status" value="1"/>
</dbReference>
<dbReference type="FunFam" id="3.30.1360.40:FF:000001">
    <property type="entry name" value="Ribosome-recycling factor"/>
    <property type="match status" value="1"/>
</dbReference>
<dbReference type="CDD" id="cd00520">
    <property type="entry name" value="RRF"/>
    <property type="match status" value="1"/>
</dbReference>
<dbReference type="Gene3D" id="1.10.132.20">
    <property type="entry name" value="Ribosome-recycling factor"/>
    <property type="match status" value="1"/>
</dbReference>
<proteinExistence type="inferred from homology"/>
<dbReference type="Pfam" id="PF01765">
    <property type="entry name" value="RRF"/>
    <property type="match status" value="1"/>
</dbReference>
<dbReference type="GO" id="GO:0005829">
    <property type="term" value="C:cytosol"/>
    <property type="evidence" value="ECO:0007669"/>
    <property type="project" value="GOC"/>
</dbReference>
<evidence type="ECO:0000256" key="4">
    <source>
        <dbReference type="ARBA" id="ARBA00022917"/>
    </source>
</evidence>
<reference evidence="8 9" key="1">
    <citation type="submission" date="2014-08" db="EMBL/GenBank/DDBJ databases">
        <title>Genomic and Phenotypic Diversity of Colwellia psychrerythraea strains from Disparate Marine Basins.</title>
        <authorList>
            <person name="Techtmann S.M."/>
            <person name="Stelling S.C."/>
            <person name="Utturkar S.M."/>
            <person name="Alshibli N."/>
            <person name="Harris A."/>
            <person name="Brown S.D."/>
            <person name="Hazen T.C."/>
        </authorList>
    </citation>
    <scope>NUCLEOTIDE SEQUENCE [LARGE SCALE GENOMIC DNA]</scope>
    <source>
        <strain evidence="8 9">ND2E</strain>
    </source>
</reference>
<evidence type="ECO:0000256" key="2">
    <source>
        <dbReference type="ARBA" id="ARBA00005912"/>
    </source>
</evidence>
<protein>
    <recommendedName>
        <fullName evidence="6">Ribosome-recycling factor</fullName>
        <shortName evidence="6">RRF</shortName>
    </recommendedName>
    <alternativeName>
        <fullName evidence="6">Ribosome-releasing factor</fullName>
    </alternativeName>
</protein>
<evidence type="ECO:0000256" key="6">
    <source>
        <dbReference type="HAMAP-Rule" id="MF_00040"/>
    </source>
</evidence>
<name>A0A099KN12_COLPS</name>
<dbReference type="InterPro" id="IPR023584">
    <property type="entry name" value="Ribosome_recyc_fac_dom"/>
</dbReference>
<keyword evidence="3 6" id="KW-0963">Cytoplasm</keyword>
<dbReference type="EMBL" id="JQED01000029">
    <property type="protein sequence ID" value="KGJ91332.1"/>
    <property type="molecule type" value="Genomic_DNA"/>
</dbReference>
<keyword evidence="4 6" id="KW-0648">Protein biosynthesis</keyword>
<dbReference type="PANTHER" id="PTHR20982:SF3">
    <property type="entry name" value="MITOCHONDRIAL RIBOSOME RECYCLING FACTOR PSEUDO 1"/>
    <property type="match status" value="1"/>
</dbReference>
<dbReference type="GO" id="GO:0043023">
    <property type="term" value="F:ribosomal large subunit binding"/>
    <property type="evidence" value="ECO:0007669"/>
    <property type="project" value="TreeGrafter"/>
</dbReference>
<evidence type="ECO:0000256" key="1">
    <source>
        <dbReference type="ARBA" id="ARBA00004496"/>
    </source>
</evidence>
<accession>A0A099KN12</accession>
<dbReference type="FunFam" id="1.10.132.20:FF:000001">
    <property type="entry name" value="Ribosome-recycling factor"/>
    <property type="match status" value="1"/>
</dbReference>
<comment type="function">
    <text evidence="5 6">Responsible for the release of ribosomes from messenger RNA at the termination of protein biosynthesis. May increase the efficiency of translation by recycling ribosomes from one round of translation to another.</text>
</comment>
<dbReference type="Gene3D" id="3.30.1360.40">
    <property type="match status" value="1"/>
</dbReference>
<comment type="caution">
    <text evidence="8">The sequence shown here is derived from an EMBL/GenBank/DDBJ whole genome shotgun (WGS) entry which is preliminary data.</text>
</comment>
<dbReference type="InterPro" id="IPR036191">
    <property type="entry name" value="RRF_sf"/>
</dbReference>